<dbReference type="PANTHER" id="PTHR43877">
    <property type="entry name" value="AMINOALKYLPHOSPHONATE N-ACETYLTRANSFERASE-RELATED-RELATED"/>
    <property type="match status" value="1"/>
</dbReference>
<evidence type="ECO:0000313" key="5">
    <source>
        <dbReference type="Proteomes" id="UP000239485"/>
    </source>
</evidence>
<sequence length="171" mass="18682">MTTEPTPLDVARVRMSLRRAVRADVAAVVDLIAAEQPGRHLDDSDADADLTPYLAAFEAIDTDPAQLLVVVEHDGEIVATMQLTFIPGLARRGALRAQVEAVRVRHDHRGRGLGAAMMRWAIAEARRRGCALVQLTSDTSRTAAHRFYGRLGFTASHTGFKLRLPESDEDG</sequence>
<organism evidence="4 5">
    <name type="scientific">Kineococcus xinjiangensis</name>
    <dbReference type="NCBI Taxonomy" id="512762"/>
    <lineage>
        <taxon>Bacteria</taxon>
        <taxon>Bacillati</taxon>
        <taxon>Actinomycetota</taxon>
        <taxon>Actinomycetes</taxon>
        <taxon>Kineosporiales</taxon>
        <taxon>Kineosporiaceae</taxon>
        <taxon>Kineococcus</taxon>
    </lineage>
</organism>
<feature type="domain" description="N-acetyltransferase" evidence="3">
    <location>
        <begin position="15"/>
        <end position="171"/>
    </location>
</feature>
<keyword evidence="1 4" id="KW-0808">Transferase</keyword>
<evidence type="ECO:0000313" key="4">
    <source>
        <dbReference type="EMBL" id="PPK93490.1"/>
    </source>
</evidence>
<dbReference type="GO" id="GO:0016747">
    <property type="term" value="F:acyltransferase activity, transferring groups other than amino-acyl groups"/>
    <property type="evidence" value="ECO:0007669"/>
    <property type="project" value="InterPro"/>
</dbReference>
<reference evidence="4 5" key="1">
    <citation type="submission" date="2018-02" db="EMBL/GenBank/DDBJ databases">
        <title>Genomic Encyclopedia of Archaeal and Bacterial Type Strains, Phase II (KMG-II): from individual species to whole genera.</title>
        <authorList>
            <person name="Goeker M."/>
        </authorList>
    </citation>
    <scope>NUCLEOTIDE SEQUENCE [LARGE SCALE GENOMIC DNA]</scope>
    <source>
        <strain evidence="4 5">DSM 22857</strain>
    </source>
</reference>
<evidence type="ECO:0000256" key="1">
    <source>
        <dbReference type="ARBA" id="ARBA00022679"/>
    </source>
</evidence>
<dbReference type="InterPro" id="IPR000182">
    <property type="entry name" value="GNAT_dom"/>
</dbReference>
<dbReference type="EMBL" id="PTJD01000010">
    <property type="protein sequence ID" value="PPK93490.1"/>
    <property type="molecule type" value="Genomic_DNA"/>
</dbReference>
<gene>
    <name evidence="4" type="ORF">CLV92_110118</name>
</gene>
<dbReference type="Proteomes" id="UP000239485">
    <property type="component" value="Unassembled WGS sequence"/>
</dbReference>
<dbReference type="InterPro" id="IPR050832">
    <property type="entry name" value="Bact_Acetyltransf"/>
</dbReference>
<dbReference type="AlphaFoldDB" id="A0A2S6IH49"/>
<evidence type="ECO:0000256" key="2">
    <source>
        <dbReference type="ARBA" id="ARBA00023315"/>
    </source>
</evidence>
<dbReference type="Pfam" id="PF00583">
    <property type="entry name" value="Acetyltransf_1"/>
    <property type="match status" value="1"/>
</dbReference>
<keyword evidence="2" id="KW-0012">Acyltransferase</keyword>
<accession>A0A2S6IH49</accession>
<protein>
    <submittedName>
        <fullName evidence="4">Putative N-acetyltransferase YhbS</fullName>
    </submittedName>
</protein>
<evidence type="ECO:0000259" key="3">
    <source>
        <dbReference type="PROSITE" id="PS51186"/>
    </source>
</evidence>
<proteinExistence type="predicted"/>
<dbReference type="CDD" id="cd04301">
    <property type="entry name" value="NAT_SF"/>
    <property type="match status" value="1"/>
</dbReference>
<dbReference type="SUPFAM" id="SSF55729">
    <property type="entry name" value="Acyl-CoA N-acyltransferases (Nat)"/>
    <property type="match status" value="1"/>
</dbReference>
<dbReference type="Gene3D" id="3.40.630.30">
    <property type="match status" value="1"/>
</dbReference>
<name>A0A2S6IH49_9ACTN</name>
<dbReference type="InterPro" id="IPR016181">
    <property type="entry name" value="Acyl_CoA_acyltransferase"/>
</dbReference>
<comment type="caution">
    <text evidence="4">The sequence shown here is derived from an EMBL/GenBank/DDBJ whole genome shotgun (WGS) entry which is preliminary data.</text>
</comment>
<keyword evidence="5" id="KW-1185">Reference proteome</keyword>
<dbReference type="PROSITE" id="PS51186">
    <property type="entry name" value="GNAT"/>
    <property type="match status" value="1"/>
</dbReference>